<keyword evidence="1" id="KW-0472">Membrane</keyword>
<dbReference type="AlphaFoldDB" id="B0SPY4"/>
<dbReference type="KEGG" id="lbi:LEPBI_I1442"/>
<keyword evidence="1" id="KW-0812">Transmembrane</keyword>
<proteinExistence type="predicted"/>
<protein>
    <submittedName>
        <fullName evidence="2">Uncharacterized protein</fullName>
    </submittedName>
</protein>
<dbReference type="HOGENOM" id="CLU_1174246_0_0_12"/>
<sequence length="236" mass="28423">MWDDVRNLPLLVKLIFLRLFPFFLGLLISTCASRYYLTLVSPGITSETRLKKQTDLRMEEASFYGPWAYSHTTFYIEKSQLSKVLDDPNNTVFQSKEKFLLRKGDVSQLHLLFEFCYDKSKQIDIEKDMENYRFQLNGVDPTEKLVYLYPYSYFKKGKKFRQRFPFYERLAYPREHILITTGYDQLYCVRTLLGFDLTIEKQGKNLFEVTTPRNQLLYYEYEMDKEFVRFKDEEIN</sequence>
<evidence type="ECO:0000313" key="2">
    <source>
        <dbReference type="EMBL" id="ABZ97550.1"/>
    </source>
</evidence>
<accession>B0SPY4</accession>
<dbReference type="Proteomes" id="UP000001847">
    <property type="component" value="Chromosome I"/>
</dbReference>
<dbReference type="EMBL" id="CP000786">
    <property type="protein sequence ID" value="ABZ97550.1"/>
    <property type="molecule type" value="Genomic_DNA"/>
</dbReference>
<dbReference type="OrthoDB" id="329626at2"/>
<keyword evidence="3" id="KW-1185">Reference proteome</keyword>
<gene>
    <name evidence="2" type="ordered locus">LEPBI_I1442</name>
</gene>
<feature type="transmembrane region" description="Helical" evidence="1">
    <location>
        <begin position="15"/>
        <end position="37"/>
    </location>
</feature>
<name>B0SPY4_LEPBP</name>
<dbReference type="STRING" id="456481.LEPBI_I1442"/>
<keyword evidence="1" id="KW-1133">Transmembrane helix</keyword>
<evidence type="ECO:0000256" key="1">
    <source>
        <dbReference type="SAM" id="Phobius"/>
    </source>
</evidence>
<organism evidence="2 3">
    <name type="scientific">Leptospira biflexa serovar Patoc (strain Patoc 1 / ATCC 23582 / Paris)</name>
    <dbReference type="NCBI Taxonomy" id="456481"/>
    <lineage>
        <taxon>Bacteria</taxon>
        <taxon>Pseudomonadati</taxon>
        <taxon>Spirochaetota</taxon>
        <taxon>Spirochaetia</taxon>
        <taxon>Leptospirales</taxon>
        <taxon>Leptospiraceae</taxon>
        <taxon>Leptospira</taxon>
    </lineage>
</organism>
<reference evidence="2 3" key="1">
    <citation type="journal article" date="2008" name="PLoS ONE">
        <title>Genome sequence of the saprophyte Leptospira biflexa provides insights into the evolution of Leptospira and the pathogenesis of leptospirosis.</title>
        <authorList>
            <person name="Picardeau M."/>
            <person name="Bulach D.M."/>
            <person name="Bouchier C."/>
            <person name="Zuerner R.L."/>
            <person name="Zidane N."/>
            <person name="Wilson P.J."/>
            <person name="Creno S."/>
            <person name="Kuczek E.S."/>
            <person name="Bommezzadri S."/>
            <person name="Davis J.C."/>
            <person name="McGrath A."/>
            <person name="Johnson M.J."/>
            <person name="Boursaux-Eude C."/>
            <person name="Seemann T."/>
            <person name="Rouy Z."/>
            <person name="Coppel R.L."/>
            <person name="Rood J.I."/>
            <person name="Lajus A."/>
            <person name="Davies J.K."/>
            <person name="Medigue C."/>
            <person name="Adler B."/>
        </authorList>
    </citation>
    <scope>NUCLEOTIDE SEQUENCE [LARGE SCALE GENOMIC DNA]</scope>
    <source>
        <strain evidence="3">Patoc 1 / ATCC 23582 / Paris</strain>
    </source>
</reference>
<evidence type="ECO:0000313" key="3">
    <source>
        <dbReference type="Proteomes" id="UP000001847"/>
    </source>
</evidence>